<evidence type="ECO:0000256" key="5">
    <source>
        <dbReference type="ARBA" id="ARBA00022989"/>
    </source>
</evidence>
<dbReference type="OrthoDB" id="73614at2759"/>
<dbReference type="PANTHER" id="PTHR23137">
    <property type="entry name" value="VESICLE TRANSPORT PROTEIN-RELATED"/>
    <property type="match status" value="1"/>
</dbReference>
<dbReference type="GO" id="GO:0005737">
    <property type="term" value="C:cytoplasm"/>
    <property type="evidence" value="ECO:0007669"/>
    <property type="project" value="UniProtKB-ARBA"/>
</dbReference>
<dbReference type="InterPro" id="IPR007305">
    <property type="entry name" value="Vesicle_transpt_Got1/SFT2"/>
</dbReference>
<evidence type="ECO:0000256" key="2">
    <source>
        <dbReference type="ARBA" id="ARBA00022448"/>
    </source>
</evidence>
<gene>
    <name evidence="9" type="ORF">JKP88DRAFT_202941</name>
</gene>
<dbReference type="Proteomes" id="UP000664859">
    <property type="component" value="Unassembled WGS sequence"/>
</dbReference>
<keyword evidence="3 8" id="KW-0812">Transmembrane</keyword>
<evidence type="ECO:0000256" key="6">
    <source>
        <dbReference type="ARBA" id="ARBA00023136"/>
    </source>
</evidence>
<feature type="transmembrane region" description="Helical" evidence="8">
    <location>
        <begin position="70"/>
        <end position="92"/>
    </location>
</feature>
<feature type="transmembrane region" description="Helical" evidence="8">
    <location>
        <begin position="41"/>
        <end position="64"/>
    </location>
</feature>
<keyword evidence="6 8" id="KW-0472">Membrane</keyword>
<dbReference type="GO" id="GO:0016192">
    <property type="term" value="P:vesicle-mediated transport"/>
    <property type="evidence" value="ECO:0007669"/>
    <property type="project" value="InterPro"/>
</dbReference>
<evidence type="ECO:0000256" key="7">
    <source>
        <dbReference type="ARBA" id="ARBA00025800"/>
    </source>
</evidence>
<comment type="caution">
    <text evidence="8">Lacks conserved residue(s) required for the propagation of feature annotation.</text>
</comment>
<comment type="similarity">
    <text evidence="7 8">Belongs to the SFT2 family.</text>
</comment>
<keyword evidence="4 8" id="KW-0653">Protein transport</keyword>
<dbReference type="AlphaFoldDB" id="A0A835YKD4"/>
<evidence type="ECO:0000256" key="3">
    <source>
        <dbReference type="ARBA" id="ARBA00022692"/>
    </source>
</evidence>
<evidence type="ECO:0000313" key="9">
    <source>
        <dbReference type="EMBL" id="KAG5176745.1"/>
    </source>
</evidence>
<dbReference type="Pfam" id="PF04178">
    <property type="entry name" value="Got1"/>
    <property type="match status" value="1"/>
</dbReference>
<sequence>MGGWPDISVPGFRNTAPANEGGFNADDMCACCPTLTYQQRVIGFVTTMIVGYILSFVGTLLLIGGGPAGIRGFAVLYVLGNLIALSGTGFLIGPKSHCKKMFHKNRRFAAIFYLVMLLVVFIAAVAGAFVAIVLVLLVIQCIAAVWYTASYIPYGRTMIINTFCGPCKDSFKDCTGDEA</sequence>
<evidence type="ECO:0000256" key="8">
    <source>
        <dbReference type="RuleBase" id="RU363111"/>
    </source>
</evidence>
<evidence type="ECO:0000256" key="1">
    <source>
        <dbReference type="ARBA" id="ARBA00004141"/>
    </source>
</evidence>
<proteinExistence type="inferred from homology"/>
<dbReference type="GO" id="GO:0015031">
    <property type="term" value="P:protein transport"/>
    <property type="evidence" value="ECO:0007669"/>
    <property type="project" value="UniProtKB-KW"/>
</dbReference>
<accession>A0A835YKD4</accession>
<evidence type="ECO:0000313" key="10">
    <source>
        <dbReference type="Proteomes" id="UP000664859"/>
    </source>
</evidence>
<organism evidence="9 10">
    <name type="scientific">Tribonema minus</name>
    <dbReference type="NCBI Taxonomy" id="303371"/>
    <lineage>
        <taxon>Eukaryota</taxon>
        <taxon>Sar</taxon>
        <taxon>Stramenopiles</taxon>
        <taxon>Ochrophyta</taxon>
        <taxon>PX clade</taxon>
        <taxon>Xanthophyceae</taxon>
        <taxon>Tribonematales</taxon>
        <taxon>Tribonemataceae</taxon>
        <taxon>Tribonema</taxon>
    </lineage>
</organism>
<keyword evidence="5 8" id="KW-1133">Transmembrane helix</keyword>
<dbReference type="GO" id="GO:0016020">
    <property type="term" value="C:membrane"/>
    <property type="evidence" value="ECO:0007669"/>
    <property type="project" value="UniProtKB-SubCell"/>
</dbReference>
<evidence type="ECO:0000256" key="4">
    <source>
        <dbReference type="ARBA" id="ARBA00022927"/>
    </source>
</evidence>
<keyword evidence="10" id="KW-1185">Reference proteome</keyword>
<dbReference type="EMBL" id="JAFCMP010000534">
    <property type="protein sequence ID" value="KAG5176745.1"/>
    <property type="molecule type" value="Genomic_DNA"/>
</dbReference>
<comment type="caution">
    <text evidence="9">The sequence shown here is derived from an EMBL/GenBank/DDBJ whole genome shotgun (WGS) entry which is preliminary data.</text>
</comment>
<dbReference type="PANTHER" id="PTHR23137:SF6">
    <property type="entry name" value="VESICLE TRANSPORT PROTEIN"/>
    <property type="match status" value="1"/>
</dbReference>
<comment type="function">
    <text evidence="8">May be involved in fusion of retrograde transport vesicles derived from an endocytic compartment with the Golgi complex.</text>
</comment>
<reference evidence="9" key="1">
    <citation type="submission" date="2021-02" db="EMBL/GenBank/DDBJ databases">
        <title>First Annotated Genome of the Yellow-green Alga Tribonema minus.</title>
        <authorList>
            <person name="Mahan K.M."/>
        </authorList>
    </citation>
    <scope>NUCLEOTIDE SEQUENCE</scope>
    <source>
        <strain evidence="9">UTEX B ZZ1240</strain>
    </source>
</reference>
<dbReference type="InterPro" id="IPR011691">
    <property type="entry name" value="Vesicle_transpt_SFT2"/>
</dbReference>
<feature type="transmembrane region" description="Helical" evidence="8">
    <location>
        <begin position="113"/>
        <end position="146"/>
    </location>
</feature>
<comment type="subcellular location">
    <subcellularLocation>
        <location evidence="1 8">Membrane</location>
        <topology evidence="1 8">Multi-pass membrane protein</topology>
    </subcellularLocation>
</comment>
<keyword evidence="2 8" id="KW-0813">Transport</keyword>
<name>A0A835YKD4_9STRA</name>
<dbReference type="GO" id="GO:0012505">
    <property type="term" value="C:endomembrane system"/>
    <property type="evidence" value="ECO:0007669"/>
    <property type="project" value="UniProtKB-ARBA"/>
</dbReference>
<protein>
    <recommendedName>
        <fullName evidence="8">Vesicle transport protein</fullName>
    </recommendedName>
</protein>